<dbReference type="InterPro" id="IPR036388">
    <property type="entry name" value="WH-like_DNA-bd_sf"/>
</dbReference>
<evidence type="ECO:0000313" key="9">
    <source>
        <dbReference type="EMBL" id="KXG84254.1"/>
    </source>
</evidence>
<evidence type="ECO:0000313" key="10">
    <source>
        <dbReference type="Proteomes" id="UP000070498"/>
    </source>
</evidence>
<dbReference type="Gene3D" id="3.40.190.10">
    <property type="entry name" value="Periplasmic binding protein-like II"/>
    <property type="match status" value="2"/>
</dbReference>
<proteinExistence type="inferred from homology"/>
<dbReference type="OrthoDB" id="9813056at2"/>
<dbReference type="PANTHER" id="PTHR30537">
    <property type="entry name" value="HTH-TYPE TRANSCRIPTIONAL REGULATOR"/>
    <property type="match status" value="1"/>
</dbReference>
<dbReference type="InterPro" id="IPR005119">
    <property type="entry name" value="LysR_subst-bd"/>
</dbReference>
<sequence length="318" mass="35503">MDRLTSMGIFVKVVDADGFTAAARRLNTSVTMVSKHVQALEEHLGVRLLNRTTRSIGLTEAGRAYYERCNSILAEIDDADRAAGALHSTPMGTLRLYTNYQIGGFLAPAISEYLSRYPSAKVDVTGGDRMIDLVEEGYDLAVRTMRPPESTLIVRNLLAFRHILCASPAYLESCPPLETLDDLTRHNCGRYSFYPHGDKWHFFGPDGVPTSLRVSGNLVSNVPDTLLAMARNGQGICLMLSFQVADDIEAGRLVEILPDWRPVEFTINAIYPHRHKLSSKVRTFIDLMGEHFARHRDWLDLTAVIPTDITSNQIPKKN</sequence>
<gene>
    <name evidence="9" type="ORF">ATO67_13875</name>
</gene>
<accession>A0A135NYM5</accession>
<keyword evidence="3" id="KW-0238">DNA-binding</keyword>
<feature type="domain" description="HTH lysR-type" evidence="8">
    <location>
        <begin position="1"/>
        <end position="59"/>
    </location>
</feature>
<evidence type="ECO:0000256" key="5">
    <source>
        <dbReference type="ARBA" id="ARBA00054626"/>
    </source>
</evidence>
<dbReference type="RefSeq" id="WP_067650680.1">
    <property type="nucleotide sequence ID" value="NZ_KQ961030.1"/>
</dbReference>
<dbReference type="Proteomes" id="UP000070498">
    <property type="component" value="Unassembled WGS sequence"/>
</dbReference>
<evidence type="ECO:0000256" key="4">
    <source>
        <dbReference type="ARBA" id="ARBA00023163"/>
    </source>
</evidence>
<evidence type="ECO:0000259" key="8">
    <source>
        <dbReference type="PROSITE" id="PS50931"/>
    </source>
</evidence>
<dbReference type="PANTHER" id="PTHR30537:SF5">
    <property type="entry name" value="HTH-TYPE TRANSCRIPTIONAL ACTIVATOR TTDR-RELATED"/>
    <property type="match status" value="1"/>
</dbReference>
<keyword evidence="2" id="KW-0805">Transcription regulation</keyword>
<evidence type="ECO:0000256" key="7">
    <source>
        <dbReference type="ARBA" id="ARBA00083243"/>
    </source>
</evidence>
<evidence type="ECO:0000256" key="2">
    <source>
        <dbReference type="ARBA" id="ARBA00023015"/>
    </source>
</evidence>
<dbReference type="Pfam" id="PF03466">
    <property type="entry name" value="LysR_substrate"/>
    <property type="match status" value="1"/>
</dbReference>
<name>A0A135NYM5_9HYPH</name>
<comment type="similarity">
    <text evidence="1">Belongs to the LysR transcriptional regulatory family.</text>
</comment>
<dbReference type="GO" id="GO:0043565">
    <property type="term" value="F:sequence-specific DNA binding"/>
    <property type="evidence" value="ECO:0007669"/>
    <property type="project" value="TreeGrafter"/>
</dbReference>
<dbReference type="Gene3D" id="1.10.10.10">
    <property type="entry name" value="Winged helix-like DNA-binding domain superfamily/Winged helix DNA-binding domain"/>
    <property type="match status" value="1"/>
</dbReference>
<dbReference type="SUPFAM" id="SSF46785">
    <property type="entry name" value="Winged helix' DNA-binding domain"/>
    <property type="match status" value="1"/>
</dbReference>
<reference evidence="9 10" key="1">
    <citation type="submission" date="2015-11" db="EMBL/GenBank/DDBJ databases">
        <title>Draft genome sequence of Agrobacterium sp. R89-1.</title>
        <authorList>
            <person name="Zahradnik J."/>
            <person name="Kyslikova E."/>
            <person name="Palyzova A."/>
            <person name="Kyslik P."/>
        </authorList>
    </citation>
    <scope>NUCLEOTIDE SEQUENCE [LARGE SCALE GENOMIC DNA]</scope>
    <source>
        <strain evidence="9 10">R89-1</strain>
    </source>
</reference>
<dbReference type="Pfam" id="PF00126">
    <property type="entry name" value="HTH_1"/>
    <property type="match status" value="1"/>
</dbReference>
<dbReference type="AlphaFoldDB" id="A0A135NYM5"/>
<dbReference type="CDD" id="cd08422">
    <property type="entry name" value="PBP2_CrgA_like"/>
    <property type="match status" value="1"/>
</dbReference>
<evidence type="ECO:0000256" key="3">
    <source>
        <dbReference type="ARBA" id="ARBA00023125"/>
    </source>
</evidence>
<dbReference type="InterPro" id="IPR000847">
    <property type="entry name" value="LysR_HTH_N"/>
</dbReference>
<dbReference type="InterPro" id="IPR036390">
    <property type="entry name" value="WH_DNA-bd_sf"/>
</dbReference>
<dbReference type="SUPFAM" id="SSF53850">
    <property type="entry name" value="Periplasmic binding protein-like II"/>
    <property type="match status" value="1"/>
</dbReference>
<organism evidence="9 10">
    <name type="scientific">Agrobacterium bohemicum</name>
    <dbReference type="NCBI Taxonomy" id="2052828"/>
    <lineage>
        <taxon>Bacteria</taxon>
        <taxon>Pseudomonadati</taxon>
        <taxon>Pseudomonadota</taxon>
        <taxon>Alphaproteobacteria</taxon>
        <taxon>Hyphomicrobiales</taxon>
        <taxon>Rhizobiaceae</taxon>
        <taxon>Rhizobium/Agrobacterium group</taxon>
        <taxon>Agrobacterium</taxon>
    </lineage>
</organism>
<comment type="function">
    <text evidence="5">Transcriptional regulator of the ttuABCDE tartrate utilization operon.</text>
</comment>
<dbReference type="GO" id="GO:0006351">
    <property type="term" value="P:DNA-templated transcription"/>
    <property type="evidence" value="ECO:0007669"/>
    <property type="project" value="TreeGrafter"/>
</dbReference>
<dbReference type="InterPro" id="IPR058163">
    <property type="entry name" value="LysR-type_TF_proteobact-type"/>
</dbReference>
<dbReference type="EMBL" id="LNUW01000038">
    <property type="protein sequence ID" value="KXG84254.1"/>
    <property type="molecule type" value="Genomic_DNA"/>
</dbReference>
<dbReference type="STRING" id="2052828.ATO67_13875"/>
<comment type="caution">
    <text evidence="9">The sequence shown here is derived from an EMBL/GenBank/DDBJ whole genome shotgun (WGS) entry which is preliminary data.</text>
</comment>
<keyword evidence="10" id="KW-1185">Reference proteome</keyword>
<keyword evidence="4" id="KW-0804">Transcription</keyword>
<dbReference type="FunFam" id="1.10.10.10:FF:000001">
    <property type="entry name" value="LysR family transcriptional regulator"/>
    <property type="match status" value="1"/>
</dbReference>
<protein>
    <recommendedName>
        <fullName evidence="6">HTH-type transcriptional regulator TtuA</fullName>
    </recommendedName>
    <alternativeName>
        <fullName evidence="7">Tartrate utilization transcriptional regulator</fullName>
    </alternativeName>
</protein>
<evidence type="ECO:0000256" key="1">
    <source>
        <dbReference type="ARBA" id="ARBA00009437"/>
    </source>
</evidence>
<dbReference type="PROSITE" id="PS50931">
    <property type="entry name" value="HTH_LYSR"/>
    <property type="match status" value="1"/>
</dbReference>
<dbReference type="GO" id="GO:0003700">
    <property type="term" value="F:DNA-binding transcription factor activity"/>
    <property type="evidence" value="ECO:0007669"/>
    <property type="project" value="InterPro"/>
</dbReference>
<evidence type="ECO:0000256" key="6">
    <source>
        <dbReference type="ARBA" id="ARBA00067332"/>
    </source>
</evidence>